<sequence>MTKPILHHYPLSPYAEKIRRMLAYCECPYDSVETPPMLPRKDLDQLTGGYRRIPVAQWGADIYCDTRAIAERIATDCNKPELAPSKQSTEQAEFIARVDGDLFFALVGLAFSGALKQKMKQEFGLIRLLRFAWDRMKLMKGAKPTPKGEQAKAMVQAHLNDMEARLTQSFVFGDTPTLADFTAYHGLWFLYAVGEHPGIEDYPNIQAWMAKIAALGSTQVREITAADSLHIARDAAPLDHGSGKRMVSIVPDDYGLLPVSGQLVREDELEYVIARQSKKAGLVHVHFPRQGFRRQ</sequence>
<keyword evidence="2" id="KW-1185">Reference proteome</keyword>
<dbReference type="Gene3D" id="3.40.30.110">
    <property type="match status" value="2"/>
</dbReference>
<dbReference type="RefSeq" id="WP_009575508.1">
    <property type="nucleotide sequence ID" value="NZ_AEIG01000028.1"/>
</dbReference>
<dbReference type="SUPFAM" id="SSF52833">
    <property type="entry name" value="Thioredoxin-like"/>
    <property type="match status" value="1"/>
</dbReference>
<organism evidence="1 2">
    <name type="scientific">Aequoribacter fuscus</name>
    <dbReference type="NCBI Taxonomy" id="2518989"/>
    <lineage>
        <taxon>Bacteria</taxon>
        <taxon>Pseudomonadati</taxon>
        <taxon>Pseudomonadota</taxon>
        <taxon>Gammaproteobacteria</taxon>
        <taxon>Cellvibrionales</taxon>
        <taxon>Halieaceae</taxon>
        <taxon>Aequoribacter</taxon>
    </lineage>
</organism>
<dbReference type="InterPro" id="IPR036282">
    <property type="entry name" value="Glutathione-S-Trfase_C_sf"/>
</dbReference>
<evidence type="ECO:0000313" key="1">
    <source>
        <dbReference type="EMBL" id="EGG29866.1"/>
    </source>
</evidence>
<protein>
    <submittedName>
        <fullName evidence="1">Glutathione S-transferase</fullName>
    </submittedName>
</protein>
<dbReference type="OrthoDB" id="5791869at2"/>
<dbReference type="SUPFAM" id="SSF47616">
    <property type="entry name" value="GST C-terminal domain-like"/>
    <property type="match status" value="1"/>
</dbReference>
<dbReference type="CDD" id="cd00299">
    <property type="entry name" value="GST_C_family"/>
    <property type="match status" value="1"/>
</dbReference>
<accession>F3L1B8</accession>
<proteinExistence type="predicted"/>
<dbReference type="InterPro" id="IPR004046">
    <property type="entry name" value="GST_C"/>
</dbReference>
<dbReference type="PROSITE" id="PS50404">
    <property type="entry name" value="GST_NTER"/>
    <property type="match status" value="1"/>
</dbReference>
<dbReference type="STRING" id="2518989.IMCC3088_1212"/>
<dbReference type="Pfam" id="PF13417">
    <property type="entry name" value="GST_N_3"/>
    <property type="match status" value="1"/>
</dbReference>
<dbReference type="InterPro" id="IPR036249">
    <property type="entry name" value="Thioredoxin-like_sf"/>
</dbReference>
<dbReference type="GO" id="GO:0016740">
    <property type="term" value="F:transferase activity"/>
    <property type="evidence" value="ECO:0007669"/>
    <property type="project" value="UniProtKB-KW"/>
</dbReference>
<dbReference type="InterPro" id="IPR004045">
    <property type="entry name" value="Glutathione_S-Trfase_N"/>
</dbReference>
<dbReference type="Proteomes" id="UP000005615">
    <property type="component" value="Unassembled WGS sequence"/>
</dbReference>
<comment type="caution">
    <text evidence="1">The sequence shown here is derived from an EMBL/GenBank/DDBJ whole genome shotgun (WGS) entry which is preliminary data.</text>
</comment>
<evidence type="ECO:0000313" key="2">
    <source>
        <dbReference type="Proteomes" id="UP000005615"/>
    </source>
</evidence>
<dbReference type="Pfam" id="PF00043">
    <property type="entry name" value="GST_C"/>
    <property type="match status" value="1"/>
</dbReference>
<gene>
    <name evidence="1" type="ORF">IMCC3088_1212</name>
</gene>
<dbReference type="AlphaFoldDB" id="F3L1B8"/>
<dbReference type="CDD" id="cd00570">
    <property type="entry name" value="GST_N_family"/>
    <property type="match status" value="1"/>
</dbReference>
<dbReference type="PROSITE" id="PS50405">
    <property type="entry name" value="GST_CTER"/>
    <property type="match status" value="1"/>
</dbReference>
<keyword evidence="1" id="KW-0808">Transferase</keyword>
<dbReference type="eggNOG" id="COG0625">
    <property type="taxonomic scope" value="Bacteria"/>
</dbReference>
<reference evidence="1 2" key="1">
    <citation type="journal article" date="2011" name="J. Bacteriol.">
        <title>Genome sequence of strain IMCC3088, a proteorhodopsin-containing marine bacterium belonging to the OM60/NOR5 clade.</title>
        <authorList>
            <person name="Jang Y."/>
            <person name="Oh H.M."/>
            <person name="Kang I."/>
            <person name="Lee K."/>
            <person name="Yang S.J."/>
            <person name="Cho J.C."/>
        </authorList>
    </citation>
    <scope>NUCLEOTIDE SEQUENCE [LARGE SCALE GENOMIC DNA]</scope>
    <source>
        <strain evidence="1 2">IMCC3088</strain>
    </source>
</reference>
<dbReference type="InterPro" id="IPR010987">
    <property type="entry name" value="Glutathione-S-Trfase_C-like"/>
</dbReference>
<dbReference type="EMBL" id="AEIG01000028">
    <property type="protein sequence ID" value="EGG29866.1"/>
    <property type="molecule type" value="Genomic_DNA"/>
</dbReference>
<name>F3L1B8_9GAMM</name>